<evidence type="ECO:0000259" key="1">
    <source>
        <dbReference type="Pfam" id="PF04993"/>
    </source>
</evidence>
<reference evidence="2 3" key="1">
    <citation type="submission" date="2017-10" db="EMBL/GenBank/DDBJ databases">
        <title>Sequencing the genomes of 1000 actinobacteria strains.</title>
        <authorList>
            <person name="Klenk H.-P."/>
        </authorList>
    </citation>
    <scope>NUCLEOTIDE SEQUENCE [LARGE SCALE GENOMIC DNA]</scope>
    <source>
        <strain evidence="2 3">DSM 21838</strain>
    </source>
</reference>
<protein>
    <submittedName>
        <fullName evidence="2">TfoX-like protein</fullName>
    </submittedName>
</protein>
<feature type="domain" description="TfoX N-terminal" evidence="1">
    <location>
        <begin position="23"/>
        <end position="87"/>
    </location>
</feature>
<dbReference type="Pfam" id="PF04993">
    <property type="entry name" value="TfoX_N"/>
    <property type="match status" value="1"/>
</dbReference>
<evidence type="ECO:0000313" key="3">
    <source>
        <dbReference type="Proteomes" id="UP000222106"/>
    </source>
</evidence>
<dbReference type="AlphaFoldDB" id="A0A2A9ERT6"/>
<proteinExistence type="predicted"/>
<dbReference type="Proteomes" id="UP000222106">
    <property type="component" value="Unassembled WGS sequence"/>
</dbReference>
<dbReference type="InterPro" id="IPR007076">
    <property type="entry name" value="TfoX_N"/>
</dbReference>
<dbReference type="SUPFAM" id="SSF159894">
    <property type="entry name" value="YgaC/TfoX-N like"/>
    <property type="match status" value="1"/>
</dbReference>
<gene>
    <name evidence="2" type="ORF">ATJ97_3527</name>
</gene>
<dbReference type="OrthoDB" id="3786860at2"/>
<dbReference type="EMBL" id="PDJI01000004">
    <property type="protein sequence ID" value="PFG40982.1"/>
    <property type="molecule type" value="Genomic_DNA"/>
</dbReference>
<comment type="caution">
    <text evidence="2">The sequence shown here is derived from an EMBL/GenBank/DDBJ whole genome shotgun (WGS) entry which is preliminary data.</text>
</comment>
<sequence length="112" mass="12075">MRMPRPTEEDEARFRAAVPEDPRVEIRPMFGNLGAFVGGHMFAGLFGSQLGVKLPEDELVEVRAAGGGDYGPPERPMGGWITVPEGVDPAGLVARAAEYVATFPPKPTAKRR</sequence>
<evidence type="ECO:0000313" key="2">
    <source>
        <dbReference type="EMBL" id="PFG40982.1"/>
    </source>
</evidence>
<accession>A0A2A9ERT6</accession>
<organism evidence="2 3">
    <name type="scientific">Georgenia soli</name>
    <dbReference type="NCBI Taxonomy" id="638953"/>
    <lineage>
        <taxon>Bacteria</taxon>
        <taxon>Bacillati</taxon>
        <taxon>Actinomycetota</taxon>
        <taxon>Actinomycetes</taxon>
        <taxon>Micrococcales</taxon>
        <taxon>Bogoriellaceae</taxon>
        <taxon>Georgenia</taxon>
    </lineage>
</organism>
<name>A0A2A9ERT6_9MICO</name>
<keyword evidence="3" id="KW-1185">Reference proteome</keyword>
<dbReference type="Gene3D" id="3.30.1460.30">
    <property type="entry name" value="YgaC/TfoX-N like chaperone"/>
    <property type="match status" value="1"/>
</dbReference>